<dbReference type="RefSeq" id="WP_193869799.1">
    <property type="nucleotide sequence ID" value="NZ_JADEWU010000029.1"/>
</dbReference>
<keyword evidence="3" id="KW-1185">Reference proteome</keyword>
<dbReference type="Proteomes" id="UP000640725">
    <property type="component" value="Unassembled WGS sequence"/>
</dbReference>
<dbReference type="InterPro" id="IPR010328">
    <property type="entry name" value="DUF928"/>
</dbReference>
<accession>A0ABR9UCU0</accession>
<feature type="region of interest" description="Disordered" evidence="1">
    <location>
        <begin position="49"/>
        <end position="77"/>
    </location>
</feature>
<protein>
    <submittedName>
        <fullName evidence="2">DUF928 domain-containing protein</fullName>
    </submittedName>
</protein>
<comment type="caution">
    <text evidence="2">The sequence shown here is derived from an EMBL/GenBank/DDBJ whole genome shotgun (WGS) entry which is preliminary data.</text>
</comment>
<sequence length="257" mass="29140">MNNKLFYLIKLAFIGTLTLLGLFNYPLEGFAKPTPSSSESSDSIQIRFQEQDSDGSGRGRPADREGTGSRGDCPPVDVPLTALVPSRNMGSFVEPYPTLWFYVPYKSSEATSAEFSLQDEHNNDVYRTNFSLPQNPGIMSLNLTGATPLEINKMYQWYVKIYCSQQKLSTPVFIRGWVKRITLQPELDRQLQTATSPRQRIMLYAENGIWYSAITELAKLRLTTPQDTNFNQDWANLLRDVGLENLIQKPILGEVDR</sequence>
<feature type="compositionally biased region" description="Basic and acidic residues" evidence="1">
    <location>
        <begin position="55"/>
        <end position="67"/>
    </location>
</feature>
<dbReference type="Pfam" id="PF06051">
    <property type="entry name" value="DUF928"/>
    <property type="match status" value="1"/>
</dbReference>
<evidence type="ECO:0000313" key="2">
    <source>
        <dbReference type="EMBL" id="MBE9144288.1"/>
    </source>
</evidence>
<name>A0ABR9UCU0_9CYAN</name>
<reference evidence="2 3" key="1">
    <citation type="submission" date="2020-10" db="EMBL/GenBank/DDBJ databases">
        <authorList>
            <person name="Castelo-Branco R."/>
            <person name="Eusebio N."/>
            <person name="Adriana R."/>
            <person name="Vieira A."/>
            <person name="Brugerolle De Fraissinette N."/>
            <person name="Rezende De Castro R."/>
            <person name="Schneider M.P."/>
            <person name="Vasconcelos V."/>
            <person name="Leao P.N."/>
        </authorList>
    </citation>
    <scope>NUCLEOTIDE SEQUENCE [LARGE SCALE GENOMIC DNA]</scope>
    <source>
        <strain evidence="2 3">LEGE 06226</strain>
    </source>
</reference>
<evidence type="ECO:0000313" key="3">
    <source>
        <dbReference type="Proteomes" id="UP000640725"/>
    </source>
</evidence>
<proteinExistence type="predicted"/>
<organism evidence="2 3">
    <name type="scientific">Planktothrix mougeotii LEGE 06226</name>
    <dbReference type="NCBI Taxonomy" id="1828728"/>
    <lineage>
        <taxon>Bacteria</taxon>
        <taxon>Bacillati</taxon>
        <taxon>Cyanobacteriota</taxon>
        <taxon>Cyanophyceae</taxon>
        <taxon>Oscillatoriophycideae</taxon>
        <taxon>Oscillatoriales</taxon>
        <taxon>Microcoleaceae</taxon>
        <taxon>Planktothrix</taxon>
    </lineage>
</organism>
<gene>
    <name evidence="2" type="ORF">IQ236_13825</name>
</gene>
<evidence type="ECO:0000256" key="1">
    <source>
        <dbReference type="SAM" id="MobiDB-lite"/>
    </source>
</evidence>
<dbReference type="EMBL" id="JADEWU010000029">
    <property type="protein sequence ID" value="MBE9144288.1"/>
    <property type="molecule type" value="Genomic_DNA"/>
</dbReference>